<organism evidence="1 2">
    <name type="scientific">Vibrio genomosp. F10 str. ZF-129</name>
    <dbReference type="NCBI Taxonomy" id="1187848"/>
    <lineage>
        <taxon>Bacteria</taxon>
        <taxon>Pseudomonadati</taxon>
        <taxon>Pseudomonadota</taxon>
        <taxon>Gammaproteobacteria</taxon>
        <taxon>Vibrionales</taxon>
        <taxon>Vibrionaceae</taxon>
        <taxon>Vibrio</taxon>
    </lineage>
</organism>
<sequence>MKYRLYKQEQTQEIITLFNDTFSDSEGKKEGALMAKLVESALTLPTKDEDFYMVIAQSWLGEVIPHIVGKPICLPAIDNPCYR</sequence>
<evidence type="ECO:0000313" key="1">
    <source>
        <dbReference type="EMBL" id="OEE36032.1"/>
    </source>
</evidence>
<comment type="caution">
    <text evidence="1">The sequence shown here is derived from an EMBL/GenBank/DDBJ whole genome shotgun (WGS) entry which is preliminary data.</text>
</comment>
<dbReference type="RefSeq" id="WP_017041848.1">
    <property type="nucleotide sequence ID" value="NZ_AJYQ02000064.1"/>
</dbReference>
<dbReference type="EMBL" id="AJYQ02000064">
    <property type="protein sequence ID" value="OEE36032.1"/>
    <property type="molecule type" value="Genomic_DNA"/>
</dbReference>
<proteinExistence type="predicted"/>
<dbReference type="OrthoDB" id="9797178at2"/>
<keyword evidence="1" id="KW-0808">Transferase</keyword>
<gene>
    <name evidence="1" type="ORF">A1QO_19640</name>
</gene>
<evidence type="ECO:0000313" key="2">
    <source>
        <dbReference type="Proteomes" id="UP000094741"/>
    </source>
</evidence>
<accession>A0A1E5BI62</accession>
<dbReference type="STRING" id="1187848.A1QO_19640"/>
<protein>
    <submittedName>
        <fullName evidence="1">Acetyltransferase</fullName>
    </submittedName>
</protein>
<dbReference type="AlphaFoldDB" id="A0A1E5BI62"/>
<dbReference type="GO" id="GO:0016740">
    <property type="term" value="F:transferase activity"/>
    <property type="evidence" value="ECO:0007669"/>
    <property type="project" value="UniProtKB-KW"/>
</dbReference>
<dbReference type="Proteomes" id="UP000094741">
    <property type="component" value="Unassembled WGS sequence"/>
</dbReference>
<dbReference type="eggNOG" id="COG3153">
    <property type="taxonomic scope" value="Bacteria"/>
</dbReference>
<reference evidence="1 2" key="1">
    <citation type="journal article" date="2012" name="Science">
        <title>Ecological populations of bacteria act as socially cohesive units of antibiotic production and resistance.</title>
        <authorList>
            <person name="Cordero O.X."/>
            <person name="Wildschutte H."/>
            <person name="Kirkup B."/>
            <person name="Proehl S."/>
            <person name="Ngo L."/>
            <person name="Hussain F."/>
            <person name="Le Roux F."/>
            <person name="Mincer T."/>
            <person name="Polz M.F."/>
        </authorList>
    </citation>
    <scope>NUCLEOTIDE SEQUENCE [LARGE SCALE GENOMIC DNA]</scope>
    <source>
        <strain evidence="1 2">ZF-129</strain>
    </source>
</reference>
<name>A0A1E5BI62_9VIBR</name>